<dbReference type="RefSeq" id="WP_380902808.1">
    <property type="nucleotide sequence ID" value="NZ_JBHUFU010000013.1"/>
</dbReference>
<dbReference type="InterPro" id="IPR029068">
    <property type="entry name" value="Glyas_Bleomycin-R_OHBP_Dase"/>
</dbReference>
<organism evidence="2 3">
    <name type="scientific">Streptomyces desertarenae</name>
    <dbReference type="NCBI Taxonomy" id="2666184"/>
    <lineage>
        <taxon>Bacteria</taxon>
        <taxon>Bacillati</taxon>
        <taxon>Actinomycetota</taxon>
        <taxon>Actinomycetes</taxon>
        <taxon>Kitasatosporales</taxon>
        <taxon>Streptomycetaceae</taxon>
        <taxon>Streptomyces</taxon>
    </lineage>
</organism>
<dbReference type="Pfam" id="PF18029">
    <property type="entry name" value="Glyoxalase_6"/>
    <property type="match status" value="2"/>
</dbReference>
<dbReference type="EMBL" id="JBHUFU010000013">
    <property type="protein sequence ID" value="MFD1832166.1"/>
    <property type="molecule type" value="Genomic_DNA"/>
</dbReference>
<feature type="domain" description="VOC" evidence="1">
    <location>
        <begin position="141"/>
        <end position="263"/>
    </location>
</feature>
<dbReference type="SUPFAM" id="SSF54593">
    <property type="entry name" value="Glyoxalase/Bleomycin resistance protein/Dihydroxybiphenyl dioxygenase"/>
    <property type="match status" value="2"/>
</dbReference>
<protein>
    <submittedName>
        <fullName evidence="2">VOC family protein</fullName>
    </submittedName>
</protein>
<sequence length="265" mass="27967">MTEAATRRAPGTPCWVSLLAGDPAAGREFYRDLFGWEYQHERGPSGPHFRALLDGREVACIRPMPKGWTCLPSWSPFLASDDADRAAETVRLYGGTVGVGPLGSAGGTGRMAVASDPAGATFGIWQEEARDGAVMDGGPGTVVWNELLTYQTSAVEKFYQAVFGLDTESPVQGGGGPEAGEPDYLTVAARGRIVGGLRGVGTALPRDRGAHWLVYVEVEDTDAVARRAAELGGSVLAPPSDSPHGRTARLADREGAPFAVITTRR</sequence>
<gene>
    <name evidence="2" type="ORF">ACFSJS_21330</name>
</gene>
<dbReference type="Proteomes" id="UP001597365">
    <property type="component" value="Unassembled WGS sequence"/>
</dbReference>
<evidence type="ECO:0000313" key="3">
    <source>
        <dbReference type="Proteomes" id="UP001597365"/>
    </source>
</evidence>
<comment type="caution">
    <text evidence="2">The sequence shown here is derived from an EMBL/GenBank/DDBJ whole genome shotgun (WGS) entry which is preliminary data.</text>
</comment>
<dbReference type="CDD" id="cd07247">
    <property type="entry name" value="SgaA_N_like"/>
    <property type="match status" value="2"/>
</dbReference>
<proteinExistence type="predicted"/>
<dbReference type="InterPro" id="IPR052164">
    <property type="entry name" value="Anthracycline_SecMetBiosynth"/>
</dbReference>
<evidence type="ECO:0000313" key="2">
    <source>
        <dbReference type="EMBL" id="MFD1832166.1"/>
    </source>
</evidence>
<dbReference type="PANTHER" id="PTHR33993:SF10">
    <property type="entry name" value="CONSERVED PROTEIN"/>
    <property type="match status" value="1"/>
</dbReference>
<dbReference type="InterPro" id="IPR041581">
    <property type="entry name" value="Glyoxalase_6"/>
</dbReference>
<dbReference type="Gene3D" id="3.10.180.10">
    <property type="entry name" value="2,3-Dihydroxybiphenyl 1,2-Dioxygenase, domain 1"/>
    <property type="match status" value="2"/>
</dbReference>
<feature type="domain" description="VOC" evidence="1">
    <location>
        <begin position="12"/>
        <end position="127"/>
    </location>
</feature>
<dbReference type="PROSITE" id="PS51819">
    <property type="entry name" value="VOC"/>
    <property type="match status" value="2"/>
</dbReference>
<keyword evidence="3" id="KW-1185">Reference proteome</keyword>
<reference evidence="3" key="1">
    <citation type="journal article" date="2019" name="Int. J. Syst. Evol. Microbiol.">
        <title>The Global Catalogue of Microorganisms (GCM) 10K type strain sequencing project: providing services to taxonomists for standard genome sequencing and annotation.</title>
        <authorList>
            <consortium name="The Broad Institute Genomics Platform"/>
            <consortium name="The Broad Institute Genome Sequencing Center for Infectious Disease"/>
            <person name="Wu L."/>
            <person name="Ma J."/>
        </authorList>
    </citation>
    <scope>NUCLEOTIDE SEQUENCE [LARGE SCALE GENOMIC DNA]</scope>
    <source>
        <strain evidence="3">CGMCC 4.7455</strain>
    </source>
</reference>
<name>A0ABW4PN49_9ACTN</name>
<accession>A0ABW4PN49</accession>
<dbReference type="PANTHER" id="PTHR33993">
    <property type="entry name" value="GLYOXALASE-RELATED"/>
    <property type="match status" value="1"/>
</dbReference>
<evidence type="ECO:0000259" key="1">
    <source>
        <dbReference type="PROSITE" id="PS51819"/>
    </source>
</evidence>
<dbReference type="InterPro" id="IPR037523">
    <property type="entry name" value="VOC_core"/>
</dbReference>